<evidence type="ECO:0000256" key="2">
    <source>
        <dbReference type="ARBA" id="ARBA00023015"/>
    </source>
</evidence>
<evidence type="ECO:0000256" key="5">
    <source>
        <dbReference type="SAM" id="MobiDB-lite"/>
    </source>
</evidence>
<evidence type="ECO:0000259" key="6">
    <source>
        <dbReference type="PROSITE" id="PS50937"/>
    </source>
</evidence>
<feature type="domain" description="HTH merR-type" evidence="6">
    <location>
        <begin position="12"/>
        <end position="78"/>
    </location>
</feature>
<sequence length="273" mass="30249">MVEDPELEGWSTIDELARSSGVTVRNIRAYQSRGLLPPPQVKARTGYYGPGHAARLELIKDLQDEGVKLDTIKKLLDTTGGSTEQVVQFIRTVRELFAPEDRQMVHLAELAQRYETTDTTLARRGVRMGLLREVGEDTFEEISPRLMNAAAELTGLGIPINRSLDVVEQLRKHADAVAKLYVDLFLGEIWQPFDAEGRPDDQWPRVYETIERMRRISGEVMIAVLELAVAERVDVTFGRDIVRNVRTSSASAAPAEPAPAEPADGDAATDPSA</sequence>
<dbReference type="PROSITE" id="PS50937">
    <property type="entry name" value="HTH_MERR_2"/>
    <property type="match status" value="1"/>
</dbReference>
<keyword evidence="1" id="KW-0678">Repressor</keyword>
<keyword evidence="8" id="KW-1185">Reference proteome</keyword>
<dbReference type="Gene3D" id="1.10.1660.10">
    <property type="match status" value="1"/>
</dbReference>
<keyword evidence="4" id="KW-0804">Transcription</keyword>
<dbReference type="PRINTS" id="PR00040">
    <property type="entry name" value="HTHMERR"/>
</dbReference>
<dbReference type="PANTHER" id="PTHR30204">
    <property type="entry name" value="REDOX-CYCLING DRUG-SENSING TRANSCRIPTIONAL ACTIVATOR SOXR"/>
    <property type="match status" value="1"/>
</dbReference>
<dbReference type="RefSeq" id="WP_340287862.1">
    <property type="nucleotide sequence ID" value="NZ_JBBJUP010000006.1"/>
</dbReference>
<comment type="caution">
    <text evidence="7">The sequence shown here is derived from an EMBL/GenBank/DDBJ whole genome shotgun (WGS) entry which is preliminary data.</text>
</comment>
<reference evidence="7 8" key="1">
    <citation type="submission" date="2024-03" db="EMBL/GenBank/DDBJ databases">
        <title>Draft genome sequence of Pseudonocardia sp. DW16-2.</title>
        <authorList>
            <person name="Duangmal K."/>
        </authorList>
    </citation>
    <scope>NUCLEOTIDE SEQUENCE [LARGE SCALE GENOMIC DNA]</scope>
    <source>
        <strain evidence="7 8">DW16-2</strain>
    </source>
</reference>
<gene>
    <name evidence="7" type="ORF">WJX68_08785</name>
</gene>
<dbReference type="PANTHER" id="PTHR30204:SF69">
    <property type="entry name" value="MERR-FAMILY TRANSCRIPTIONAL REGULATOR"/>
    <property type="match status" value="1"/>
</dbReference>
<dbReference type="Pfam" id="PF13411">
    <property type="entry name" value="MerR_1"/>
    <property type="match status" value="1"/>
</dbReference>
<evidence type="ECO:0000256" key="1">
    <source>
        <dbReference type="ARBA" id="ARBA00022491"/>
    </source>
</evidence>
<organism evidence="7 8">
    <name type="scientific">Pseudonocardia spirodelae</name>
    <dbReference type="NCBI Taxonomy" id="3133431"/>
    <lineage>
        <taxon>Bacteria</taxon>
        <taxon>Bacillati</taxon>
        <taxon>Actinomycetota</taxon>
        <taxon>Actinomycetes</taxon>
        <taxon>Pseudonocardiales</taxon>
        <taxon>Pseudonocardiaceae</taxon>
        <taxon>Pseudonocardia</taxon>
    </lineage>
</organism>
<dbReference type="Proteomes" id="UP001364211">
    <property type="component" value="Unassembled WGS sequence"/>
</dbReference>
<dbReference type="InterPro" id="IPR000551">
    <property type="entry name" value="MerR-type_HTH_dom"/>
</dbReference>
<keyword evidence="2" id="KW-0805">Transcription regulation</keyword>
<accession>A0ABU8T515</accession>
<feature type="region of interest" description="Disordered" evidence="5">
    <location>
        <begin position="247"/>
        <end position="273"/>
    </location>
</feature>
<dbReference type="InterPro" id="IPR009061">
    <property type="entry name" value="DNA-bd_dom_put_sf"/>
</dbReference>
<dbReference type="InterPro" id="IPR047057">
    <property type="entry name" value="MerR_fam"/>
</dbReference>
<evidence type="ECO:0000313" key="8">
    <source>
        <dbReference type="Proteomes" id="UP001364211"/>
    </source>
</evidence>
<evidence type="ECO:0000256" key="4">
    <source>
        <dbReference type="ARBA" id="ARBA00023163"/>
    </source>
</evidence>
<dbReference type="EMBL" id="JBBJUP010000006">
    <property type="protein sequence ID" value="MEJ8279022.1"/>
    <property type="molecule type" value="Genomic_DNA"/>
</dbReference>
<keyword evidence="3" id="KW-0238">DNA-binding</keyword>
<dbReference type="SUPFAM" id="SSF46955">
    <property type="entry name" value="Putative DNA-binding domain"/>
    <property type="match status" value="1"/>
</dbReference>
<protein>
    <submittedName>
        <fullName evidence="7">MerR family transcriptional regulator</fullName>
    </submittedName>
</protein>
<evidence type="ECO:0000256" key="3">
    <source>
        <dbReference type="ARBA" id="ARBA00023125"/>
    </source>
</evidence>
<name>A0ABU8T515_9PSEU</name>
<dbReference type="SMART" id="SM00422">
    <property type="entry name" value="HTH_MERR"/>
    <property type="match status" value="1"/>
</dbReference>
<proteinExistence type="predicted"/>
<evidence type="ECO:0000313" key="7">
    <source>
        <dbReference type="EMBL" id="MEJ8279022.1"/>
    </source>
</evidence>
<feature type="compositionally biased region" description="Low complexity" evidence="5">
    <location>
        <begin position="261"/>
        <end position="273"/>
    </location>
</feature>